<dbReference type="RefSeq" id="WP_150969745.1">
    <property type="nucleotide sequence ID" value="NZ_VZDO01000007.1"/>
</dbReference>
<reference evidence="2 3" key="1">
    <citation type="submission" date="2019-09" db="EMBL/GenBank/DDBJ databases">
        <title>YIM 132180 draft genome.</title>
        <authorList>
            <person name="Zhang K."/>
        </authorList>
    </citation>
    <scope>NUCLEOTIDE SEQUENCE [LARGE SCALE GENOMIC DNA]</scope>
    <source>
        <strain evidence="2 3">YIM 132180</strain>
    </source>
</reference>
<proteinExistence type="predicted"/>
<dbReference type="EMBL" id="VZDO01000007">
    <property type="protein sequence ID" value="KAB0680034.1"/>
    <property type="molecule type" value="Genomic_DNA"/>
</dbReference>
<gene>
    <name evidence="2" type="ORF">F6X38_10730</name>
</gene>
<evidence type="ECO:0000256" key="1">
    <source>
        <dbReference type="SAM" id="MobiDB-lite"/>
    </source>
</evidence>
<name>A0A7V7PPR9_9HYPH</name>
<dbReference type="AlphaFoldDB" id="A0A7V7PPR9"/>
<accession>A0A7V7PPR9</accession>
<sequence>MSDIGKQRDDEAADPAVTEAEESREAAAEGENAQDFRAERETAESHTAFGDDKVTPRLNDGR</sequence>
<dbReference type="Proteomes" id="UP000432089">
    <property type="component" value="Unassembled WGS sequence"/>
</dbReference>
<evidence type="ECO:0000313" key="3">
    <source>
        <dbReference type="Proteomes" id="UP000432089"/>
    </source>
</evidence>
<feature type="region of interest" description="Disordered" evidence="1">
    <location>
        <begin position="1"/>
        <end position="62"/>
    </location>
</feature>
<protein>
    <submittedName>
        <fullName evidence="2">Uncharacterized protein</fullName>
    </submittedName>
</protein>
<organism evidence="2 3">
    <name type="scientific">Plantimonas leprariae</name>
    <dbReference type="NCBI Taxonomy" id="2615207"/>
    <lineage>
        <taxon>Bacteria</taxon>
        <taxon>Pseudomonadati</taxon>
        <taxon>Pseudomonadota</taxon>
        <taxon>Alphaproteobacteria</taxon>
        <taxon>Hyphomicrobiales</taxon>
        <taxon>Aurantimonadaceae</taxon>
        <taxon>Plantimonas</taxon>
    </lineage>
</organism>
<keyword evidence="3" id="KW-1185">Reference proteome</keyword>
<feature type="compositionally biased region" description="Basic and acidic residues" evidence="1">
    <location>
        <begin position="34"/>
        <end position="62"/>
    </location>
</feature>
<comment type="caution">
    <text evidence="2">The sequence shown here is derived from an EMBL/GenBank/DDBJ whole genome shotgun (WGS) entry which is preliminary data.</text>
</comment>
<feature type="compositionally biased region" description="Basic and acidic residues" evidence="1">
    <location>
        <begin position="1"/>
        <end position="10"/>
    </location>
</feature>
<evidence type="ECO:0000313" key="2">
    <source>
        <dbReference type="EMBL" id="KAB0680034.1"/>
    </source>
</evidence>